<feature type="repeat" description="PPR" evidence="3">
    <location>
        <begin position="42"/>
        <end position="76"/>
    </location>
</feature>
<dbReference type="AlphaFoldDB" id="A0A371ED11"/>
<reference evidence="4" key="1">
    <citation type="submission" date="2018-05" db="EMBL/GenBank/DDBJ databases">
        <title>Draft genome of Mucuna pruriens seed.</title>
        <authorList>
            <person name="Nnadi N.E."/>
            <person name="Vos R."/>
            <person name="Hasami M.H."/>
            <person name="Devisetty U.K."/>
            <person name="Aguiy J.C."/>
        </authorList>
    </citation>
    <scope>NUCLEOTIDE SEQUENCE [LARGE SCALE GENOMIC DNA]</scope>
    <source>
        <strain evidence="4">JCA_2017</strain>
    </source>
</reference>
<dbReference type="SUPFAM" id="SSF48452">
    <property type="entry name" value="TPR-like"/>
    <property type="match status" value="1"/>
</dbReference>
<feature type="repeat" description="PPR" evidence="3">
    <location>
        <begin position="379"/>
        <end position="413"/>
    </location>
</feature>
<accession>A0A371ED11</accession>
<dbReference type="InterPro" id="IPR011990">
    <property type="entry name" value="TPR-like_helical_dom_sf"/>
</dbReference>
<dbReference type="InterPro" id="IPR002885">
    <property type="entry name" value="PPR_rpt"/>
</dbReference>
<dbReference type="Pfam" id="PF13041">
    <property type="entry name" value="PPR_2"/>
    <property type="match status" value="2"/>
</dbReference>
<evidence type="ECO:0000313" key="5">
    <source>
        <dbReference type="Proteomes" id="UP000257109"/>
    </source>
</evidence>
<name>A0A371ED11_MUCPR</name>
<dbReference type="InterPro" id="IPR046848">
    <property type="entry name" value="E_motif"/>
</dbReference>
<dbReference type="Pfam" id="PF01535">
    <property type="entry name" value="PPR"/>
    <property type="match status" value="4"/>
</dbReference>
<feature type="repeat" description="PPR" evidence="3">
    <location>
        <begin position="173"/>
        <end position="207"/>
    </location>
</feature>
<dbReference type="NCBIfam" id="TIGR00756">
    <property type="entry name" value="PPR"/>
    <property type="match status" value="5"/>
</dbReference>
<evidence type="ECO:0000313" key="4">
    <source>
        <dbReference type="EMBL" id="RDX63922.1"/>
    </source>
</evidence>
<dbReference type="GO" id="GO:0005737">
    <property type="term" value="C:cytoplasm"/>
    <property type="evidence" value="ECO:0007669"/>
    <property type="project" value="UniProtKB-ARBA"/>
</dbReference>
<feature type="repeat" description="PPR" evidence="3">
    <location>
        <begin position="274"/>
        <end position="308"/>
    </location>
</feature>
<dbReference type="PROSITE" id="PS51375">
    <property type="entry name" value="PPR"/>
    <property type="match status" value="4"/>
</dbReference>
<protein>
    <submittedName>
        <fullName evidence="4">Pentatricopeptide repeat-containing protein</fullName>
    </submittedName>
</protein>
<keyword evidence="5" id="KW-1185">Reference proteome</keyword>
<dbReference type="Pfam" id="PF20431">
    <property type="entry name" value="E_motif"/>
    <property type="match status" value="1"/>
</dbReference>
<dbReference type="FunFam" id="1.25.40.10:FF:000196">
    <property type="entry name" value="Pentatricopeptide repeat-containing protein At4g14850"/>
    <property type="match status" value="1"/>
</dbReference>
<organism evidence="4 5">
    <name type="scientific">Mucuna pruriens</name>
    <name type="common">Velvet bean</name>
    <name type="synonym">Dolichos pruriens</name>
    <dbReference type="NCBI Taxonomy" id="157652"/>
    <lineage>
        <taxon>Eukaryota</taxon>
        <taxon>Viridiplantae</taxon>
        <taxon>Streptophyta</taxon>
        <taxon>Embryophyta</taxon>
        <taxon>Tracheophyta</taxon>
        <taxon>Spermatophyta</taxon>
        <taxon>Magnoliopsida</taxon>
        <taxon>eudicotyledons</taxon>
        <taxon>Gunneridae</taxon>
        <taxon>Pentapetalae</taxon>
        <taxon>rosids</taxon>
        <taxon>fabids</taxon>
        <taxon>Fabales</taxon>
        <taxon>Fabaceae</taxon>
        <taxon>Papilionoideae</taxon>
        <taxon>50 kb inversion clade</taxon>
        <taxon>NPAAA clade</taxon>
        <taxon>indigoferoid/millettioid clade</taxon>
        <taxon>Phaseoleae</taxon>
        <taxon>Mucuna</taxon>
    </lineage>
</organism>
<dbReference type="GO" id="GO:0016556">
    <property type="term" value="P:mRNA modification"/>
    <property type="evidence" value="ECO:0007669"/>
    <property type="project" value="UniProtKB-ARBA"/>
</dbReference>
<proteinExistence type="inferred from homology"/>
<dbReference type="Gene3D" id="1.25.40.10">
    <property type="entry name" value="Tetratricopeptide repeat domain"/>
    <property type="match status" value="4"/>
</dbReference>
<evidence type="ECO:0000256" key="3">
    <source>
        <dbReference type="PROSITE-ProRule" id="PRU00708"/>
    </source>
</evidence>
<dbReference type="PANTHER" id="PTHR47926">
    <property type="entry name" value="PENTATRICOPEPTIDE REPEAT-CONTAINING PROTEIN"/>
    <property type="match status" value="1"/>
</dbReference>
<dbReference type="FunFam" id="1.25.40.10:FF:000277">
    <property type="entry name" value="Pentatricopeptide repeat-containing protein, mitochondrial"/>
    <property type="match status" value="1"/>
</dbReference>
<comment type="caution">
    <text evidence="4">The sequence shown here is derived from an EMBL/GenBank/DDBJ whole genome shotgun (WGS) entry which is preliminary data.</text>
</comment>
<evidence type="ECO:0000256" key="2">
    <source>
        <dbReference type="ARBA" id="ARBA00061659"/>
    </source>
</evidence>
<evidence type="ECO:0000256" key="1">
    <source>
        <dbReference type="ARBA" id="ARBA00022737"/>
    </source>
</evidence>
<gene>
    <name evidence="4" type="ORF">CR513_57585</name>
</gene>
<feature type="non-terminal residue" evidence="4">
    <location>
        <position position="1"/>
    </location>
</feature>
<dbReference type="Proteomes" id="UP000257109">
    <property type="component" value="Unassembled WGS sequence"/>
</dbReference>
<sequence>MGVPHDGFTLPIVNRALSCTRVDVMYGKMIHCVAARMGLDGDLYFCNTMIDVYVKCGCIGCARRLFDEMPKRDVVSWTLMIAGYGSEGNVGVACDLFNKMRIKLEPNSVTLIVMLQACCASRTLSEGTQLHGYAWKSGLLLDWSVKNSVLRVYAGKGSTKEVELLFGEVNMRDVVSWNILISFYSSEGHAKRVAGLFKEMQSLEVHLWNIETLTLVISAFAKSGSVSEGEGVHGLVVKTGFSDDVLLTSLLDFYAKCGKLEISVQLFSEIHSKNNITWGAMMSGFIQNGSFMEAVVLFQQMQTEELDIVPEIWRNLLDAYANLGALKLGKVVHGYLIKNLFNGPIQDTVHLETSILNMYLRGGSMSSARACFDLMPVKDVVAWTTMIEGLGSHGFGFDALKCFNLMIEQRVQPNSVTFLSLLCACSHSGLVSEGCNIYHSMKWIFGIEPALDHQTCIVDLFGRRGMLKEALAMILKMIILPDGRIWSALLAASRVYGNKKIGEYAAQRLLELEPNNAGYYTLLSNVKASAGRWNEVEELRRVMSERDLKKKPGWSCIEVNGIVHGFVSGHKSHPEAEDIYEALGRLSRVTQDFG</sequence>
<dbReference type="OrthoDB" id="185373at2759"/>
<comment type="similarity">
    <text evidence="2">Belongs to the PPR family. PCMP-E subfamily.</text>
</comment>
<dbReference type="GO" id="GO:0003723">
    <property type="term" value="F:RNA binding"/>
    <property type="evidence" value="ECO:0007669"/>
    <property type="project" value="InterPro"/>
</dbReference>
<keyword evidence="1" id="KW-0677">Repeat</keyword>
<dbReference type="EMBL" id="QJKJ01014644">
    <property type="protein sequence ID" value="RDX63922.1"/>
    <property type="molecule type" value="Genomic_DNA"/>
</dbReference>
<dbReference type="InterPro" id="IPR046960">
    <property type="entry name" value="PPR_At4g14850-like_plant"/>
</dbReference>